<dbReference type="SUPFAM" id="SSF53098">
    <property type="entry name" value="Ribonuclease H-like"/>
    <property type="match status" value="1"/>
</dbReference>
<dbReference type="GO" id="GO:0005829">
    <property type="term" value="C:cytosol"/>
    <property type="evidence" value="ECO:0007669"/>
    <property type="project" value="TreeGrafter"/>
</dbReference>
<keyword evidence="5" id="KW-0378">Hydrolase</keyword>
<dbReference type="PROSITE" id="PS50172">
    <property type="entry name" value="BRCT"/>
    <property type="match status" value="1"/>
</dbReference>
<dbReference type="PANTHER" id="PTHR30231:SF41">
    <property type="entry name" value="DNA POLYMERASE III SUBUNIT EPSILON"/>
    <property type="match status" value="1"/>
</dbReference>
<gene>
    <name evidence="10" type="ORF">FD09_GL002805</name>
</gene>
<dbReference type="InterPro" id="IPR013520">
    <property type="entry name" value="Ribonucl_H"/>
</dbReference>
<keyword evidence="1" id="KW-0808">Transferase</keyword>
<evidence type="ECO:0000256" key="1">
    <source>
        <dbReference type="ARBA" id="ARBA00022679"/>
    </source>
</evidence>
<dbReference type="GO" id="GO:0003676">
    <property type="term" value="F:nucleic acid binding"/>
    <property type="evidence" value="ECO:0007669"/>
    <property type="project" value="InterPro"/>
</dbReference>
<proteinExistence type="predicted"/>
<dbReference type="GO" id="GO:0008408">
    <property type="term" value="F:3'-5' exonuclease activity"/>
    <property type="evidence" value="ECO:0007669"/>
    <property type="project" value="TreeGrafter"/>
</dbReference>
<keyword evidence="3" id="KW-0235">DNA replication</keyword>
<name>A0A0R1N5G6_9LACO</name>
<sequence length="382" mass="42026">MSSKGSNKLGCLGTVLLGAVLIFAIQYWFVVLFIAVVGIGLWLIFKKGQKVEKAKTAKTGSKQKTNVVNRDALIKKTVVPAQRTSLDFGNIAQVPKTAGALETAKPVIHKLRRKLYDFVVFDIETTGLSPNRSEIIQLSAIKVKKDEVVDWFDSYVHPTESIPTSIVYLTGISDETVKDAPSVKTVINNFKLFFEGLPLVGHNIIKFDLPFLIANGFDVTSIDALDTWRLARGKDFPTEMDNLKLPTLKHYFGIKNASHNSLADCKTNLIVYQKLRDDDLQPVTPEKCSIPQSLSGLRFSITGEFIGIPREDIADSIRAHGGRVTGPVSRVTDYLIDGKQIAPTLIDGYHSKKEIDAAKIQAVGGKIKVISLSDLKSMLSGR</sequence>
<keyword evidence="2" id="KW-0548">Nucleotidyltransferase</keyword>
<organism evidence="10 11">
    <name type="scientific">Schleiferilactobacillus perolens DSM 12744</name>
    <dbReference type="NCBI Taxonomy" id="1423792"/>
    <lineage>
        <taxon>Bacteria</taxon>
        <taxon>Bacillati</taxon>
        <taxon>Bacillota</taxon>
        <taxon>Bacilli</taxon>
        <taxon>Lactobacillales</taxon>
        <taxon>Lactobacillaceae</taxon>
        <taxon>Schleiferilactobacillus</taxon>
    </lineage>
</organism>
<dbReference type="PANTHER" id="PTHR30231">
    <property type="entry name" value="DNA POLYMERASE III SUBUNIT EPSILON"/>
    <property type="match status" value="1"/>
</dbReference>
<dbReference type="STRING" id="1423792.FD09_GL002805"/>
<dbReference type="CDD" id="cd06127">
    <property type="entry name" value="DEDDh"/>
    <property type="match status" value="1"/>
</dbReference>
<dbReference type="InterPro" id="IPR001357">
    <property type="entry name" value="BRCT_dom"/>
</dbReference>
<evidence type="ECO:0000256" key="5">
    <source>
        <dbReference type="ARBA" id="ARBA00022839"/>
    </source>
</evidence>
<evidence type="ECO:0000256" key="7">
    <source>
        <dbReference type="ARBA" id="ARBA00070925"/>
    </source>
</evidence>
<feature type="transmembrane region" description="Helical" evidence="8">
    <location>
        <begin position="12"/>
        <end position="45"/>
    </location>
</feature>
<dbReference type="EMBL" id="AZEC01000006">
    <property type="protein sequence ID" value="KRL12818.1"/>
    <property type="molecule type" value="Genomic_DNA"/>
</dbReference>
<evidence type="ECO:0000256" key="3">
    <source>
        <dbReference type="ARBA" id="ARBA00022705"/>
    </source>
</evidence>
<dbReference type="Pfam" id="PF00533">
    <property type="entry name" value="BRCT"/>
    <property type="match status" value="1"/>
</dbReference>
<keyword evidence="8" id="KW-0472">Membrane</keyword>
<dbReference type="OrthoDB" id="9776650at2"/>
<comment type="caution">
    <text evidence="10">The sequence shown here is derived from an EMBL/GenBank/DDBJ whole genome shotgun (WGS) entry which is preliminary data.</text>
</comment>
<dbReference type="AlphaFoldDB" id="A0A0R1N5G6"/>
<dbReference type="PATRIC" id="fig|1423792.3.peg.2865"/>
<reference evidence="10 11" key="1">
    <citation type="journal article" date="2015" name="Genome Announc.">
        <title>Expanding the biotechnology potential of lactobacilli through comparative genomics of 213 strains and associated genera.</title>
        <authorList>
            <person name="Sun Z."/>
            <person name="Harris H.M."/>
            <person name="McCann A."/>
            <person name="Guo C."/>
            <person name="Argimon S."/>
            <person name="Zhang W."/>
            <person name="Yang X."/>
            <person name="Jeffery I.B."/>
            <person name="Cooney J.C."/>
            <person name="Kagawa T.F."/>
            <person name="Liu W."/>
            <person name="Song Y."/>
            <person name="Salvetti E."/>
            <person name="Wrobel A."/>
            <person name="Rasinkangas P."/>
            <person name="Parkhill J."/>
            <person name="Rea M.C."/>
            <person name="O'Sullivan O."/>
            <person name="Ritari J."/>
            <person name="Douillard F.P."/>
            <person name="Paul Ross R."/>
            <person name="Yang R."/>
            <person name="Briner A.E."/>
            <person name="Felis G.E."/>
            <person name="de Vos W.M."/>
            <person name="Barrangou R."/>
            <person name="Klaenhammer T.R."/>
            <person name="Caufield P.W."/>
            <person name="Cui Y."/>
            <person name="Zhang H."/>
            <person name="O'Toole P.W."/>
        </authorList>
    </citation>
    <scope>NUCLEOTIDE SEQUENCE [LARGE SCALE GENOMIC DNA]</scope>
    <source>
        <strain evidence="10 11">DSM 12744</strain>
    </source>
</reference>
<evidence type="ECO:0000256" key="4">
    <source>
        <dbReference type="ARBA" id="ARBA00022722"/>
    </source>
</evidence>
<keyword evidence="8" id="KW-0812">Transmembrane</keyword>
<protein>
    <recommendedName>
        <fullName evidence="7">DNA polymerase III polC-type</fullName>
    </recommendedName>
</protein>
<dbReference type="CDD" id="cd17748">
    <property type="entry name" value="BRCT_DNA_ligase_like"/>
    <property type="match status" value="1"/>
</dbReference>
<keyword evidence="5" id="KW-0269">Exonuclease</keyword>
<dbReference type="Pfam" id="PF00929">
    <property type="entry name" value="RNase_T"/>
    <property type="match status" value="1"/>
</dbReference>
<dbReference type="InterPro" id="IPR036420">
    <property type="entry name" value="BRCT_dom_sf"/>
</dbReference>
<evidence type="ECO:0000256" key="2">
    <source>
        <dbReference type="ARBA" id="ARBA00022695"/>
    </source>
</evidence>
<evidence type="ECO:0000256" key="8">
    <source>
        <dbReference type="SAM" id="Phobius"/>
    </source>
</evidence>
<evidence type="ECO:0000313" key="10">
    <source>
        <dbReference type="EMBL" id="KRL12818.1"/>
    </source>
</evidence>
<feature type="domain" description="BRCT" evidence="9">
    <location>
        <begin position="289"/>
        <end position="382"/>
    </location>
</feature>
<dbReference type="Gene3D" id="3.40.50.10190">
    <property type="entry name" value="BRCT domain"/>
    <property type="match status" value="1"/>
</dbReference>
<keyword evidence="8" id="KW-1133">Transmembrane helix</keyword>
<evidence type="ECO:0000256" key="6">
    <source>
        <dbReference type="ARBA" id="ARBA00022932"/>
    </source>
</evidence>
<dbReference type="SMART" id="SM00479">
    <property type="entry name" value="EXOIII"/>
    <property type="match status" value="1"/>
</dbReference>
<dbReference type="FunFam" id="3.30.420.10:FF:000045">
    <property type="entry name" value="3'-5' exonuclease DinG"/>
    <property type="match status" value="1"/>
</dbReference>
<keyword evidence="11" id="KW-1185">Reference proteome</keyword>
<evidence type="ECO:0000259" key="9">
    <source>
        <dbReference type="PROSITE" id="PS50172"/>
    </source>
</evidence>
<evidence type="ECO:0000313" key="11">
    <source>
        <dbReference type="Proteomes" id="UP000051330"/>
    </source>
</evidence>
<dbReference type="GO" id="GO:0045004">
    <property type="term" value="P:DNA replication proofreading"/>
    <property type="evidence" value="ECO:0007669"/>
    <property type="project" value="TreeGrafter"/>
</dbReference>
<dbReference type="RefSeq" id="WP_057820441.1">
    <property type="nucleotide sequence ID" value="NZ_AZEC01000006.1"/>
</dbReference>
<dbReference type="InterPro" id="IPR012337">
    <property type="entry name" value="RNaseH-like_sf"/>
</dbReference>
<keyword evidence="4" id="KW-0540">Nuclease</keyword>
<dbReference type="Gene3D" id="3.30.420.10">
    <property type="entry name" value="Ribonuclease H-like superfamily/Ribonuclease H"/>
    <property type="match status" value="1"/>
</dbReference>
<dbReference type="InterPro" id="IPR036397">
    <property type="entry name" value="RNaseH_sf"/>
</dbReference>
<accession>A0A0R1N5G6</accession>
<dbReference type="SUPFAM" id="SSF52113">
    <property type="entry name" value="BRCT domain"/>
    <property type="match status" value="1"/>
</dbReference>
<dbReference type="GO" id="GO:0003887">
    <property type="term" value="F:DNA-directed DNA polymerase activity"/>
    <property type="evidence" value="ECO:0007669"/>
    <property type="project" value="UniProtKB-KW"/>
</dbReference>
<dbReference type="Proteomes" id="UP000051330">
    <property type="component" value="Unassembled WGS sequence"/>
</dbReference>
<keyword evidence="6" id="KW-0239">DNA-directed DNA polymerase</keyword>